<dbReference type="Gene3D" id="3.40.710.10">
    <property type="entry name" value="DD-peptidase/beta-lactamase superfamily"/>
    <property type="match status" value="1"/>
</dbReference>
<evidence type="ECO:0000313" key="2">
    <source>
        <dbReference type="EMBL" id="TDF99881.1"/>
    </source>
</evidence>
<reference evidence="2 3" key="1">
    <citation type="submission" date="2019-03" db="EMBL/GenBank/DDBJ databases">
        <title>This is whole genome sequence of Paenibacillus sp MS74 strain.</title>
        <authorList>
            <person name="Trinh H.N."/>
        </authorList>
    </citation>
    <scope>NUCLEOTIDE SEQUENCE [LARGE SCALE GENOMIC DNA]</scope>
    <source>
        <strain evidence="2 3">MS74</strain>
    </source>
</reference>
<evidence type="ECO:0000259" key="1">
    <source>
        <dbReference type="Pfam" id="PF00144"/>
    </source>
</evidence>
<dbReference type="InterPro" id="IPR012338">
    <property type="entry name" value="Beta-lactam/transpept-like"/>
</dbReference>
<dbReference type="EMBL" id="SMRT01000002">
    <property type="protein sequence ID" value="TDF99881.1"/>
    <property type="molecule type" value="Genomic_DNA"/>
</dbReference>
<dbReference type="Proteomes" id="UP000295636">
    <property type="component" value="Unassembled WGS sequence"/>
</dbReference>
<proteinExistence type="predicted"/>
<dbReference type="OrthoDB" id="9803467at2"/>
<dbReference type="InterPro" id="IPR050491">
    <property type="entry name" value="AmpC-like"/>
</dbReference>
<dbReference type="PANTHER" id="PTHR46825:SF9">
    <property type="entry name" value="BETA-LACTAMASE-RELATED DOMAIN-CONTAINING PROTEIN"/>
    <property type="match status" value="1"/>
</dbReference>
<dbReference type="Pfam" id="PF00144">
    <property type="entry name" value="Beta-lactamase"/>
    <property type="match status" value="1"/>
</dbReference>
<protein>
    <submittedName>
        <fullName evidence="2">Class A beta-lactamase-related serine hydrolase</fullName>
    </submittedName>
</protein>
<gene>
    <name evidence="2" type="ORF">E1757_08200</name>
</gene>
<comment type="caution">
    <text evidence="2">The sequence shown here is derived from an EMBL/GenBank/DDBJ whole genome shotgun (WGS) entry which is preliminary data.</text>
</comment>
<dbReference type="InterPro" id="IPR001466">
    <property type="entry name" value="Beta-lactam-related"/>
</dbReference>
<evidence type="ECO:0000313" key="3">
    <source>
        <dbReference type="Proteomes" id="UP000295636"/>
    </source>
</evidence>
<keyword evidence="3" id="KW-1185">Reference proteome</keyword>
<dbReference type="PANTHER" id="PTHR46825">
    <property type="entry name" value="D-ALANYL-D-ALANINE-CARBOXYPEPTIDASE/ENDOPEPTIDASE AMPH"/>
    <property type="match status" value="1"/>
</dbReference>
<feature type="domain" description="Beta-lactamase-related" evidence="1">
    <location>
        <begin position="2"/>
        <end position="297"/>
    </location>
</feature>
<accession>A0A4R5KV91</accession>
<organism evidence="2 3">
    <name type="scientific">Paenibacillus piri</name>
    <dbReference type="NCBI Taxonomy" id="2547395"/>
    <lineage>
        <taxon>Bacteria</taxon>
        <taxon>Bacillati</taxon>
        <taxon>Bacillota</taxon>
        <taxon>Bacilli</taxon>
        <taxon>Bacillales</taxon>
        <taxon>Paenibacillaceae</taxon>
        <taxon>Paenibacillus</taxon>
    </lineage>
</organism>
<dbReference type="AlphaFoldDB" id="A0A4R5KV91"/>
<dbReference type="SUPFAM" id="SSF56601">
    <property type="entry name" value="beta-lactamase/transpeptidase-like"/>
    <property type="match status" value="1"/>
</dbReference>
<name>A0A4R5KV91_9BACL</name>
<sequence length="308" mass="35012">MLITRHNKVLYEKSFGMASMQLHVPNTKHTKFHIASVTKMFIAAAILKYNEQGLLKLHDHPGQYVDELKEIDSGITIHHLLSHTSGLSDIYAVPHVRFEISRLKLENGLFLPYLAGLKQLYKPGVKWHYSSTGYIMMGYILEKISGLTFEETLSRLFFQPLGMKHTGVDNPIKINPGRAYGHTLEDGVYIHADHDKLAAVDAPGELYSTVGDLNLWCDSLLDGKVLSQQSMKSMLTPYAVTDFDPSLRYGYGWFIGSGFRLIGGGTHGFKSEIWQFPEQRLNVIMLWNYEKANSHNLFRAIRHLIVKF</sequence>
<dbReference type="GO" id="GO:0016787">
    <property type="term" value="F:hydrolase activity"/>
    <property type="evidence" value="ECO:0007669"/>
    <property type="project" value="UniProtKB-KW"/>
</dbReference>
<keyword evidence="2" id="KW-0378">Hydrolase</keyword>